<feature type="transmembrane region" description="Helical" evidence="1">
    <location>
        <begin position="141"/>
        <end position="159"/>
    </location>
</feature>
<keyword evidence="1" id="KW-1133">Transmembrane helix</keyword>
<keyword evidence="1" id="KW-0812">Transmembrane</keyword>
<evidence type="ECO:0000256" key="1">
    <source>
        <dbReference type="SAM" id="Phobius"/>
    </source>
</evidence>
<feature type="transmembrane region" description="Helical" evidence="1">
    <location>
        <begin position="62"/>
        <end position="83"/>
    </location>
</feature>
<keyword evidence="1" id="KW-0472">Membrane</keyword>
<gene>
    <name evidence="2" type="primary">RvY_17410-1</name>
    <name evidence="2" type="synonym">RvY_17410.1</name>
    <name evidence="2" type="ORF">RvY_17410</name>
</gene>
<name>A0A1D1W2G5_RAMVA</name>
<dbReference type="EMBL" id="BDGG01000015">
    <property type="protein sequence ID" value="GAV07591.1"/>
    <property type="molecule type" value="Genomic_DNA"/>
</dbReference>
<proteinExistence type="predicted"/>
<reference evidence="2 3" key="1">
    <citation type="journal article" date="2016" name="Nat. Commun.">
        <title>Extremotolerant tardigrade genome and improved radiotolerance of human cultured cells by tardigrade-unique protein.</title>
        <authorList>
            <person name="Hashimoto T."/>
            <person name="Horikawa D.D."/>
            <person name="Saito Y."/>
            <person name="Kuwahara H."/>
            <person name="Kozuka-Hata H."/>
            <person name="Shin-I T."/>
            <person name="Minakuchi Y."/>
            <person name="Ohishi K."/>
            <person name="Motoyama A."/>
            <person name="Aizu T."/>
            <person name="Enomoto A."/>
            <person name="Kondo K."/>
            <person name="Tanaka S."/>
            <person name="Hara Y."/>
            <person name="Koshikawa S."/>
            <person name="Sagara H."/>
            <person name="Miura T."/>
            <person name="Yokobori S."/>
            <person name="Miyagawa K."/>
            <person name="Suzuki Y."/>
            <person name="Kubo T."/>
            <person name="Oyama M."/>
            <person name="Kohara Y."/>
            <person name="Fujiyama A."/>
            <person name="Arakawa K."/>
            <person name="Katayama T."/>
            <person name="Toyoda A."/>
            <person name="Kunieda T."/>
        </authorList>
    </citation>
    <scope>NUCLEOTIDE SEQUENCE [LARGE SCALE GENOMIC DNA]</scope>
    <source>
        <strain evidence="2 3">YOKOZUNA-1</strain>
    </source>
</reference>
<organism evidence="2 3">
    <name type="scientific">Ramazzottius varieornatus</name>
    <name type="common">Water bear</name>
    <name type="synonym">Tardigrade</name>
    <dbReference type="NCBI Taxonomy" id="947166"/>
    <lineage>
        <taxon>Eukaryota</taxon>
        <taxon>Metazoa</taxon>
        <taxon>Ecdysozoa</taxon>
        <taxon>Tardigrada</taxon>
        <taxon>Eutardigrada</taxon>
        <taxon>Parachela</taxon>
        <taxon>Hypsibioidea</taxon>
        <taxon>Ramazzottiidae</taxon>
        <taxon>Ramazzottius</taxon>
    </lineage>
</organism>
<protein>
    <submittedName>
        <fullName evidence="2">Uncharacterized protein</fullName>
    </submittedName>
</protein>
<dbReference type="Proteomes" id="UP000186922">
    <property type="component" value="Unassembled WGS sequence"/>
</dbReference>
<keyword evidence="3" id="KW-1185">Reference proteome</keyword>
<dbReference type="AlphaFoldDB" id="A0A1D1W2G5"/>
<accession>A0A1D1W2G5</accession>
<evidence type="ECO:0000313" key="2">
    <source>
        <dbReference type="EMBL" id="GAV07591.1"/>
    </source>
</evidence>
<comment type="caution">
    <text evidence="2">The sequence shown here is derived from an EMBL/GenBank/DDBJ whole genome shotgun (WGS) entry which is preliminary data.</text>
</comment>
<evidence type="ECO:0000313" key="3">
    <source>
        <dbReference type="Proteomes" id="UP000186922"/>
    </source>
</evidence>
<feature type="transmembrane region" description="Helical" evidence="1">
    <location>
        <begin position="95"/>
        <end position="121"/>
    </location>
</feature>
<sequence>MATRTGSTFSVVIPVKTEIGPAVIQRKGRLNTLGILQLILGLNMFLQEVPDIIFTRPESADAYFYMGFWSGFLHMWSGSMSLYTASFSIKRPSKLITLSATLLNIILAFTNFLFCLLHIVAVESAAILYRGDRRLVLVSTWTRGMLFCMFLFPVTVISTHDSFRLIPRKPALPELSR</sequence>